<evidence type="ECO:0000313" key="1">
    <source>
        <dbReference type="EMBL" id="MBW31480.1"/>
    </source>
</evidence>
<dbReference type="AlphaFoldDB" id="A0A2M3ZSQ5"/>
<dbReference type="EMBL" id="GGFM01010729">
    <property type="protein sequence ID" value="MBW31480.1"/>
    <property type="molecule type" value="Transcribed_RNA"/>
</dbReference>
<accession>A0A2M3ZSQ5</accession>
<sequence length="129" mass="14183">MVLRNADRILTARILLAHVHAAVRHPVAELLHRTVPIVDARYRLAALGEIVRIAGIRPRWTLALGSMVVRYANGKRTTLDTVTGRTAGQCCSILRYAMIRFGTLRTRQTGVVLFRSAAISIVRITGIAG</sequence>
<protein>
    <submittedName>
        <fullName evidence="1">Putative secreted peptide</fullName>
    </submittedName>
</protein>
<name>A0A2M3ZSQ5_9DIPT</name>
<proteinExistence type="predicted"/>
<reference evidence="1" key="1">
    <citation type="submission" date="2018-01" db="EMBL/GenBank/DDBJ databases">
        <title>An insight into the sialome of Amazonian anophelines.</title>
        <authorList>
            <person name="Ribeiro J.M."/>
            <person name="Scarpassa V."/>
            <person name="Calvo E."/>
        </authorList>
    </citation>
    <scope>NUCLEOTIDE SEQUENCE</scope>
    <source>
        <tissue evidence="1">Salivary glands</tissue>
    </source>
</reference>
<organism evidence="1">
    <name type="scientific">Anopheles braziliensis</name>
    <dbReference type="NCBI Taxonomy" id="58242"/>
    <lineage>
        <taxon>Eukaryota</taxon>
        <taxon>Metazoa</taxon>
        <taxon>Ecdysozoa</taxon>
        <taxon>Arthropoda</taxon>
        <taxon>Hexapoda</taxon>
        <taxon>Insecta</taxon>
        <taxon>Pterygota</taxon>
        <taxon>Neoptera</taxon>
        <taxon>Endopterygota</taxon>
        <taxon>Diptera</taxon>
        <taxon>Nematocera</taxon>
        <taxon>Culicoidea</taxon>
        <taxon>Culicidae</taxon>
        <taxon>Anophelinae</taxon>
        <taxon>Anopheles</taxon>
    </lineage>
</organism>